<reference evidence="4 5" key="1">
    <citation type="submission" date="2020-10" db="EMBL/GenBank/DDBJ databases">
        <title>Plant Genome Project.</title>
        <authorList>
            <person name="Zhang R.-G."/>
        </authorList>
    </citation>
    <scope>NUCLEOTIDE SEQUENCE [LARGE SCALE GENOMIC DNA]</scope>
    <source>
        <strain evidence="4">FAFU-HL-1</strain>
        <tissue evidence="4">Leaf</tissue>
    </source>
</reference>
<organism evidence="4 5">
    <name type="scientific">Salix dunnii</name>
    <dbReference type="NCBI Taxonomy" id="1413687"/>
    <lineage>
        <taxon>Eukaryota</taxon>
        <taxon>Viridiplantae</taxon>
        <taxon>Streptophyta</taxon>
        <taxon>Embryophyta</taxon>
        <taxon>Tracheophyta</taxon>
        <taxon>Spermatophyta</taxon>
        <taxon>Magnoliopsida</taxon>
        <taxon>eudicotyledons</taxon>
        <taxon>Gunneridae</taxon>
        <taxon>Pentapetalae</taxon>
        <taxon>rosids</taxon>
        <taxon>fabids</taxon>
        <taxon>Malpighiales</taxon>
        <taxon>Salicaceae</taxon>
        <taxon>Saliceae</taxon>
        <taxon>Salix</taxon>
    </lineage>
</organism>
<evidence type="ECO:0000256" key="2">
    <source>
        <dbReference type="SAM" id="MobiDB-lite"/>
    </source>
</evidence>
<dbReference type="Proteomes" id="UP000657918">
    <property type="component" value="Unassembled WGS sequence"/>
</dbReference>
<evidence type="ECO:0000259" key="3">
    <source>
        <dbReference type="PROSITE" id="PS50891"/>
    </source>
</evidence>
<dbReference type="InterPro" id="IPR004883">
    <property type="entry name" value="LOB"/>
</dbReference>
<dbReference type="GO" id="GO:0009755">
    <property type="term" value="P:hormone-mediated signaling pathway"/>
    <property type="evidence" value="ECO:0007669"/>
    <property type="project" value="TreeGrafter"/>
</dbReference>
<feature type="region of interest" description="Disordered" evidence="2">
    <location>
        <begin position="180"/>
        <end position="233"/>
    </location>
</feature>
<dbReference type="PANTHER" id="PTHR31529">
    <property type="entry name" value="LOB DOMAIN CONTAINING PROTEIN"/>
    <property type="match status" value="1"/>
</dbReference>
<accession>A0A835N7C5</accession>
<dbReference type="PANTHER" id="PTHR31529:SF4">
    <property type="entry name" value="LOB DOMAIN-CONTAINING PROTEIN 30"/>
    <property type="match status" value="1"/>
</dbReference>
<dbReference type="GO" id="GO:0045893">
    <property type="term" value="P:positive regulation of DNA-templated transcription"/>
    <property type="evidence" value="ECO:0007669"/>
    <property type="project" value="TreeGrafter"/>
</dbReference>
<feature type="domain" description="LOB" evidence="3">
    <location>
        <begin position="25"/>
        <end position="127"/>
    </location>
</feature>
<dbReference type="OrthoDB" id="776611at2759"/>
<dbReference type="EMBL" id="JADGMS010000002">
    <property type="protein sequence ID" value="KAF9687741.1"/>
    <property type="molecule type" value="Genomic_DNA"/>
</dbReference>
<dbReference type="GO" id="GO:0005634">
    <property type="term" value="C:nucleus"/>
    <property type="evidence" value="ECO:0007669"/>
    <property type="project" value="TreeGrafter"/>
</dbReference>
<comment type="caution">
    <text evidence="4">The sequence shown here is derived from an EMBL/GenBank/DDBJ whole genome shotgun (WGS) entry which is preliminary data.</text>
</comment>
<proteinExistence type="inferred from homology"/>
<dbReference type="Pfam" id="PF03195">
    <property type="entry name" value="LOB"/>
    <property type="match status" value="1"/>
</dbReference>
<dbReference type="PROSITE" id="PS50891">
    <property type="entry name" value="LOB"/>
    <property type="match status" value="1"/>
</dbReference>
<evidence type="ECO:0000256" key="1">
    <source>
        <dbReference type="ARBA" id="ARBA00005474"/>
    </source>
</evidence>
<name>A0A835N7C5_9ROSI</name>
<dbReference type="AlphaFoldDB" id="A0A835N7C5"/>
<evidence type="ECO:0000313" key="4">
    <source>
        <dbReference type="EMBL" id="KAF9687741.1"/>
    </source>
</evidence>
<sequence length="233" mass="24218">MSTATTNPVNCGGGGGGGGGSGGGGPCGACKFLRRKCVPGCIFAPYFDSEQGAAYFAAVHKVFGASNVSKLLLNIPVSKRLDAVVTICYEAKARLRDPVYGCVAHIFALQQQVVNLQAELSYMQAHLAAMEVPPPPPPTLVTQPPLSIAGLPSASSIPAAYDLSSLFDPMVQPSWYMQPRQQDPRQFGGNSGTSETSGGDLQALVRELLHRRGSPPPGSVPCSDALASSSISK</sequence>
<gene>
    <name evidence="4" type="ORF">SADUNF_Sadunf02G0124500</name>
</gene>
<evidence type="ECO:0000313" key="5">
    <source>
        <dbReference type="Proteomes" id="UP000657918"/>
    </source>
</evidence>
<protein>
    <recommendedName>
        <fullName evidence="3">LOB domain-containing protein</fullName>
    </recommendedName>
</protein>
<comment type="similarity">
    <text evidence="1">Belongs to the LOB domain-containing protein family.</text>
</comment>
<keyword evidence="5" id="KW-1185">Reference proteome</keyword>